<feature type="region of interest" description="Disordered" evidence="1">
    <location>
        <begin position="25"/>
        <end position="51"/>
    </location>
</feature>
<accession>A0A0M0JXT9</accession>
<dbReference type="AlphaFoldDB" id="A0A0M0JXT9"/>
<name>A0A0M0JXT9_9EUKA</name>
<protein>
    <submittedName>
        <fullName evidence="2">Uncharacterized protein</fullName>
    </submittedName>
</protein>
<dbReference type="Proteomes" id="UP000037460">
    <property type="component" value="Unassembled WGS sequence"/>
</dbReference>
<evidence type="ECO:0000313" key="3">
    <source>
        <dbReference type="Proteomes" id="UP000037460"/>
    </source>
</evidence>
<sequence length="51" mass="5403">MPLLPPAQTGGYGLIEPLWRTAQSGCTSKRAPAAAPSRTCSHSSSHDQFSF</sequence>
<evidence type="ECO:0000256" key="1">
    <source>
        <dbReference type="SAM" id="MobiDB-lite"/>
    </source>
</evidence>
<gene>
    <name evidence="2" type="ORF">Ctob_012694</name>
</gene>
<feature type="compositionally biased region" description="Polar residues" evidence="1">
    <location>
        <begin position="38"/>
        <end position="51"/>
    </location>
</feature>
<evidence type="ECO:0000313" key="2">
    <source>
        <dbReference type="EMBL" id="KOO31394.1"/>
    </source>
</evidence>
<comment type="caution">
    <text evidence="2">The sequence shown here is derived from an EMBL/GenBank/DDBJ whole genome shotgun (WGS) entry which is preliminary data.</text>
</comment>
<reference evidence="3" key="1">
    <citation type="journal article" date="2015" name="PLoS Genet.">
        <title>Genome Sequence and Transcriptome Analyses of Chrysochromulina tobin: Metabolic Tools for Enhanced Algal Fitness in the Prominent Order Prymnesiales (Haptophyceae).</title>
        <authorList>
            <person name="Hovde B.T."/>
            <person name="Deodato C.R."/>
            <person name="Hunsperger H.M."/>
            <person name="Ryken S.A."/>
            <person name="Yost W."/>
            <person name="Jha R.K."/>
            <person name="Patterson J."/>
            <person name="Monnat R.J. Jr."/>
            <person name="Barlow S.B."/>
            <person name="Starkenburg S.R."/>
            <person name="Cattolico R.A."/>
        </authorList>
    </citation>
    <scope>NUCLEOTIDE SEQUENCE</scope>
    <source>
        <strain evidence="3">CCMP291</strain>
    </source>
</reference>
<keyword evidence="3" id="KW-1185">Reference proteome</keyword>
<dbReference type="EMBL" id="JWZX01002024">
    <property type="protein sequence ID" value="KOO31394.1"/>
    <property type="molecule type" value="Genomic_DNA"/>
</dbReference>
<proteinExistence type="predicted"/>
<organism evidence="2 3">
    <name type="scientific">Chrysochromulina tobinii</name>
    <dbReference type="NCBI Taxonomy" id="1460289"/>
    <lineage>
        <taxon>Eukaryota</taxon>
        <taxon>Haptista</taxon>
        <taxon>Haptophyta</taxon>
        <taxon>Prymnesiophyceae</taxon>
        <taxon>Prymnesiales</taxon>
        <taxon>Chrysochromulinaceae</taxon>
        <taxon>Chrysochromulina</taxon>
    </lineage>
</organism>